<keyword evidence="3" id="KW-1185">Reference proteome</keyword>
<sequence length="198" mass="20385">MNEMIRKNMTYSAISVLTAGTLFAAALPAQAVEPVPPSQVIISPDTSVSSAGLSYEQLMERLQSVEPGTDTAQTAAILFPNDALTQQQFIEVANSVDVDSGTQEGGVIQPQALPAALAPFVAAVGLCVAGAIGGAGVNELITLVHQGNQATAESRVYSAVGGCITTAVPPFLRPLAKSMQKPLATAVLWVVIKMGPRG</sequence>
<evidence type="ECO:0008006" key="4">
    <source>
        <dbReference type="Google" id="ProtNLM"/>
    </source>
</evidence>
<gene>
    <name evidence="2" type="ORF">ACFSFX_14760</name>
</gene>
<feature type="chain" id="PRO_5045693974" description="Secreted protein" evidence="1">
    <location>
        <begin position="32"/>
        <end position="198"/>
    </location>
</feature>
<accession>A0ABW4QB30</accession>
<reference evidence="3" key="1">
    <citation type="journal article" date="2019" name="Int. J. Syst. Evol. Microbiol.">
        <title>The Global Catalogue of Microorganisms (GCM) 10K type strain sequencing project: providing services to taxonomists for standard genome sequencing and annotation.</title>
        <authorList>
            <consortium name="The Broad Institute Genomics Platform"/>
            <consortium name="The Broad Institute Genome Sequencing Center for Infectious Disease"/>
            <person name="Wu L."/>
            <person name="Ma J."/>
        </authorList>
    </citation>
    <scope>NUCLEOTIDE SEQUENCE [LARGE SCALE GENOMIC DNA]</scope>
    <source>
        <strain evidence="3">JCM 11496</strain>
    </source>
</reference>
<protein>
    <recommendedName>
        <fullName evidence="4">Secreted protein</fullName>
    </recommendedName>
</protein>
<evidence type="ECO:0000256" key="1">
    <source>
        <dbReference type="SAM" id="SignalP"/>
    </source>
</evidence>
<keyword evidence="1" id="KW-0732">Signal</keyword>
<evidence type="ECO:0000313" key="3">
    <source>
        <dbReference type="Proteomes" id="UP001597307"/>
    </source>
</evidence>
<name>A0ABW4QB30_9MICC</name>
<feature type="signal peptide" evidence="1">
    <location>
        <begin position="1"/>
        <end position="31"/>
    </location>
</feature>
<dbReference type="Proteomes" id="UP001597307">
    <property type="component" value="Unassembled WGS sequence"/>
</dbReference>
<dbReference type="RefSeq" id="WP_343881457.1">
    <property type="nucleotide sequence ID" value="NZ_BAAAIJ010000056.1"/>
</dbReference>
<organism evidence="2 3">
    <name type="scientific">Arthrobacter flavus</name>
    <dbReference type="NCBI Taxonomy" id="95172"/>
    <lineage>
        <taxon>Bacteria</taxon>
        <taxon>Bacillati</taxon>
        <taxon>Actinomycetota</taxon>
        <taxon>Actinomycetes</taxon>
        <taxon>Micrococcales</taxon>
        <taxon>Micrococcaceae</taxon>
        <taxon>Arthrobacter</taxon>
    </lineage>
</organism>
<evidence type="ECO:0000313" key="2">
    <source>
        <dbReference type="EMBL" id="MFD1847849.1"/>
    </source>
</evidence>
<dbReference type="EMBL" id="JBHUGA010000061">
    <property type="protein sequence ID" value="MFD1847849.1"/>
    <property type="molecule type" value="Genomic_DNA"/>
</dbReference>
<comment type="caution">
    <text evidence="2">The sequence shown here is derived from an EMBL/GenBank/DDBJ whole genome shotgun (WGS) entry which is preliminary data.</text>
</comment>
<proteinExistence type="predicted"/>